<gene>
    <name evidence="11" type="ordered locus">MROS_1543</name>
</gene>
<dbReference type="AlphaFoldDB" id="I6Z6I9"/>
<keyword evidence="12" id="KW-1185">Reference proteome</keyword>
<evidence type="ECO:0000256" key="5">
    <source>
        <dbReference type="ARBA" id="ARBA00022801"/>
    </source>
</evidence>
<dbReference type="RefSeq" id="WP_014856214.1">
    <property type="nucleotide sequence ID" value="NC_018178.1"/>
</dbReference>
<dbReference type="GO" id="GO:0019693">
    <property type="term" value="P:ribose phosphate metabolic process"/>
    <property type="evidence" value="ECO:0007669"/>
    <property type="project" value="TreeGrafter"/>
</dbReference>
<dbReference type="GO" id="GO:0005829">
    <property type="term" value="C:cytosol"/>
    <property type="evidence" value="ECO:0007669"/>
    <property type="project" value="TreeGrafter"/>
</dbReference>
<reference evidence="11 12" key="1">
    <citation type="journal article" date="2013" name="PLoS ONE">
        <title>Genomic analysis of Melioribacter roseus, facultatively anaerobic organotrophic bacterium representing a novel deep lineage within Bacteriodetes/Chlorobi group.</title>
        <authorList>
            <person name="Kadnikov V.V."/>
            <person name="Mardanov A.V."/>
            <person name="Podosokorskaya O.A."/>
            <person name="Gavrilov S.N."/>
            <person name="Kublanov I.V."/>
            <person name="Beletsky A.V."/>
            <person name="Bonch-Osmolovskaya E.A."/>
            <person name="Ravin N.V."/>
        </authorList>
    </citation>
    <scope>NUCLEOTIDE SEQUENCE [LARGE SCALE GENOMIC DNA]</scope>
    <source>
        <strain evidence="12">JCM 17771 / P3M-2</strain>
    </source>
</reference>
<evidence type="ECO:0000256" key="7">
    <source>
        <dbReference type="ARBA" id="ARBA00032272"/>
    </source>
</evidence>
<dbReference type="eggNOG" id="COG0494">
    <property type="taxonomic scope" value="Bacteria"/>
</dbReference>
<evidence type="ECO:0000256" key="8">
    <source>
        <dbReference type="RuleBase" id="RU003476"/>
    </source>
</evidence>
<keyword evidence="9" id="KW-0175">Coiled coil</keyword>
<evidence type="ECO:0000256" key="6">
    <source>
        <dbReference type="ARBA" id="ARBA00032162"/>
    </source>
</evidence>
<evidence type="ECO:0000256" key="2">
    <source>
        <dbReference type="ARBA" id="ARBA00001946"/>
    </source>
</evidence>
<dbReference type="PATRIC" id="fig|1191523.3.peg.1636"/>
<dbReference type="EMBL" id="CP003557">
    <property type="protein sequence ID" value="AFN74780.1"/>
    <property type="molecule type" value="Genomic_DNA"/>
</dbReference>
<dbReference type="PROSITE" id="PS00893">
    <property type="entry name" value="NUDIX_BOX"/>
    <property type="match status" value="1"/>
</dbReference>
<evidence type="ECO:0000313" key="12">
    <source>
        <dbReference type="Proteomes" id="UP000009011"/>
    </source>
</evidence>
<dbReference type="Proteomes" id="UP000009011">
    <property type="component" value="Chromosome"/>
</dbReference>
<organism evidence="11 12">
    <name type="scientific">Melioribacter roseus (strain DSM 23840 / JCM 17771 / VKM B-2668 / P3M-2)</name>
    <dbReference type="NCBI Taxonomy" id="1191523"/>
    <lineage>
        <taxon>Bacteria</taxon>
        <taxon>Pseudomonadati</taxon>
        <taxon>Ignavibacteriota</taxon>
        <taxon>Ignavibacteria</taxon>
        <taxon>Ignavibacteriales</taxon>
        <taxon>Melioribacteraceae</taxon>
        <taxon>Melioribacter</taxon>
    </lineage>
</organism>
<evidence type="ECO:0000313" key="11">
    <source>
        <dbReference type="EMBL" id="AFN74780.1"/>
    </source>
</evidence>
<feature type="coiled-coil region" evidence="9">
    <location>
        <begin position="134"/>
        <end position="161"/>
    </location>
</feature>
<dbReference type="InterPro" id="IPR020476">
    <property type="entry name" value="Nudix_hydrolase"/>
</dbReference>
<sequence length="178" mass="20024">MNFKVIKSNIVFEGKVFSVKVDDIQYNGSGNLATRQVAVHPGGAVVLPLKSNGKIIFVKQFRYPHNEFVVELPAGKLDKGEDPEKCAVRELKEETGYSPEKVVKLGKIYTTPGFCNETLHIYLAENLTEGEHAREEGEEDMELIEMTLQEAEEKIRNGEIVDAKTISGLMMFKLYNQD</sequence>
<dbReference type="Pfam" id="PF00293">
    <property type="entry name" value="NUDIX"/>
    <property type="match status" value="1"/>
</dbReference>
<protein>
    <recommendedName>
        <fullName evidence="4">GDP-mannose pyrophosphatase</fullName>
    </recommendedName>
    <alternativeName>
        <fullName evidence="6">GDP-mannose hydrolase</fullName>
    </alternativeName>
    <alternativeName>
        <fullName evidence="7">GDPMK</fullName>
    </alternativeName>
</protein>
<keyword evidence="5 8" id="KW-0378">Hydrolase</keyword>
<evidence type="ECO:0000256" key="3">
    <source>
        <dbReference type="ARBA" id="ARBA00007275"/>
    </source>
</evidence>
<dbReference type="HOGENOM" id="CLU_062658_5_1_10"/>
<dbReference type="InterPro" id="IPR015797">
    <property type="entry name" value="NUDIX_hydrolase-like_dom_sf"/>
</dbReference>
<comment type="cofactor">
    <cofactor evidence="2">
        <name>Mg(2+)</name>
        <dbReference type="ChEBI" id="CHEBI:18420"/>
    </cofactor>
</comment>
<evidence type="ECO:0000256" key="4">
    <source>
        <dbReference type="ARBA" id="ARBA00016377"/>
    </source>
</evidence>
<dbReference type="Gene3D" id="3.90.79.10">
    <property type="entry name" value="Nucleoside Triphosphate Pyrophosphohydrolase"/>
    <property type="match status" value="1"/>
</dbReference>
<dbReference type="KEGG" id="mro:MROS_1543"/>
<dbReference type="PRINTS" id="PR00502">
    <property type="entry name" value="NUDIXFAMILY"/>
</dbReference>
<dbReference type="SUPFAM" id="SSF55811">
    <property type="entry name" value="Nudix"/>
    <property type="match status" value="1"/>
</dbReference>
<evidence type="ECO:0000256" key="9">
    <source>
        <dbReference type="SAM" id="Coils"/>
    </source>
</evidence>
<comment type="similarity">
    <text evidence="3">Belongs to the Nudix hydrolase family. NudK subfamily.</text>
</comment>
<dbReference type="GO" id="GO:0016462">
    <property type="term" value="F:pyrophosphatase activity"/>
    <property type="evidence" value="ECO:0007669"/>
    <property type="project" value="UniProtKB-ARBA"/>
</dbReference>
<proteinExistence type="inferred from homology"/>
<dbReference type="PANTHER" id="PTHR11839:SF18">
    <property type="entry name" value="NUDIX HYDROLASE DOMAIN-CONTAINING PROTEIN"/>
    <property type="match status" value="1"/>
</dbReference>
<dbReference type="OrthoDB" id="1523642at2"/>
<evidence type="ECO:0000259" key="10">
    <source>
        <dbReference type="PROSITE" id="PS51462"/>
    </source>
</evidence>
<dbReference type="FunFam" id="3.90.79.10:FF:000024">
    <property type="entry name" value="ADP-ribose pyrophosphatase"/>
    <property type="match status" value="1"/>
</dbReference>
<accession>I6Z6I9</accession>
<comment type="catalytic activity">
    <reaction evidence="1">
        <text>GDP-alpha-D-mannose + H2O = alpha-D-mannose 1-phosphate + GMP + 2 H(+)</text>
        <dbReference type="Rhea" id="RHEA:27978"/>
        <dbReference type="ChEBI" id="CHEBI:15377"/>
        <dbReference type="ChEBI" id="CHEBI:15378"/>
        <dbReference type="ChEBI" id="CHEBI:57527"/>
        <dbReference type="ChEBI" id="CHEBI:58115"/>
        <dbReference type="ChEBI" id="CHEBI:58409"/>
    </reaction>
</comment>
<evidence type="ECO:0000256" key="1">
    <source>
        <dbReference type="ARBA" id="ARBA00000847"/>
    </source>
</evidence>
<dbReference type="CDD" id="cd03424">
    <property type="entry name" value="NUDIX_ADPRase_Nudt5_UGPPase_Nudt14"/>
    <property type="match status" value="1"/>
</dbReference>
<dbReference type="GO" id="GO:0006753">
    <property type="term" value="P:nucleoside phosphate metabolic process"/>
    <property type="evidence" value="ECO:0007669"/>
    <property type="project" value="TreeGrafter"/>
</dbReference>
<dbReference type="InterPro" id="IPR020084">
    <property type="entry name" value="NUDIX_hydrolase_CS"/>
</dbReference>
<name>I6Z6I9_MELRP</name>
<dbReference type="STRING" id="1191523.MROS_1543"/>
<feature type="domain" description="Nudix hydrolase" evidence="10">
    <location>
        <begin position="38"/>
        <end position="168"/>
    </location>
</feature>
<dbReference type="PROSITE" id="PS51462">
    <property type="entry name" value="NUDIX"/>
    <property type="match status" value="1"/>
</dbReference>
<dbReference type="InterPro" id="IPR000086">
    <property type="entry name" value="NUDIX_hydrolase_dom"/>
</dbReference>
<dbReference type="PANTHER" id="PTHR11839">
    <property type="entry name" value="UDP/ADP-SUGAR PYROPHOSPHATASE"/>
    <property type="match status" value="1"/>
</dbReference>